<comment type="caution">
    <text evidence="10">The sequence shown here is derived from an EMBL/GenBank/DDBJ whole genome shotgun (WGS) entry which is preliminary data.</text>
</comment>
<name>A0ABS8N3S6_9CLOT</name>
<evidence type="ECO:0000256" key="5">
    <source>
        <dbReference type="ARBA" id="ARBA00022946"/>
    </source>
</evidence>
<dbReference type="InterPro" id="IPR002864">
    <property type="entry name" value="Acyl-ACP_thioesterase_NHD"/>
</dbReference>
<evidence type="ECO:0000256" key="2">
    <source>
        <dbReference type="ARBA" id="ARBA00022516"/>
    </source>
</evidence>
<keyword evidence="3" id="KW-0378">Hydrolase</keyword>
<evidence type="ECO:0000259" key="8">
    <source>
        <dbReference type="Pfam" id="PF01643"/>
    </source>
</evidence>
<dbReference type="RefSeq" id="WP_229981212.1">
    <property type="nucleotide sequence ID" value="NZ_JAJJPB010000005.1"/>
</dbReference>
<reference evidence="10" key="1">
    <citation type="submission" date="2021-11" db="EMBL/GenBank/DDBJ databases">
        <authorList>
            <person name="Qingchun L."/>
            <person name="Dong Z."/>
            <person name="Zongwei Q."/>
            <person name="Jia Z."/>
            <person name="Duotao L."/>
        </authorList>
    </citation>
    <scope>NUCLEOTIDE SEQUENCE</scope>
    <source>
        <strain evidence="10">WLY-B-L2</strain>
    </source>
</reference>
<evidence type="ECO:0000256" key="1">
    <source>
        <dbReference type="ARBA" id="ARBA00006500"/>
    </source>
</evidence>
<keyword evidence="11" id="KW-1185">Reference proteome</keyword>
<dbReference type="InterPro" id="IPR045023">
    <property type="entry name" value="FATA/B"/>
</dbReference>
<evidence type="ECO:0000313" key="10">
    <source>
        <dbReference type="EMBL" id="MCC9294444.1"/>
    </source>
</evidence>
<gene>
    <name evidence="10" type="ORF">LN736_06155</name>
</gene>
<feature type="domain" description="Acyl-ACP thioesterase-like C-terminal" evidence="9">
    <location>
        <begin position="154"/>
        <end position="247"/>
    </location>
</feature>
<dbReference type="PANTHER" id="PTHR31727:SF6">
    <property type="entry name" value="OLEOYL-ACYL CARRIER PROTEIN THIOESTERASE 1, CHLOROPLASTIC"/>
    <property type="match status" value="1"/>
</dbReference>
<keyword evidence="6" id="KW-0443">Lipid metabolism</keyword>
<evidence type="ECO:0000313" key="11">
    <source>
        <dbReference type="Proteomes" id="UP001165422"/>
    </source>
</evidence>
<evidence type="ECO:0000256" key="3">
    <source>
        <dbReference type="ARBA" id="ARBA00022801"/>
    </source>
</evidence>
<dbReference type="CDD" id="cd00586">
    <property type="entry name" value="4HBT"/>
    <property type="match status" value="2"/>
</dbReference>
<keyword evidence="4" id="KW-0276">Fatty acid metabolism</keyword>
<evidence type="ECO:0000256" key="4">
    <source>
        <dbReference type="ARBA" id="ARBA00022832"/>
    </source>
</evidence>
<accession>A0ABS8N3S6</accession>
<dbReference type="SUPFAM" id="SSF54637">
    <property type="entry name" value="Thioesterase/thiol ester dehydrase-isomerase"/>
    <property type="match status" value="2"/>
</dbReference>
<protein>
    <submittedName>
        <fullName evidence="10">Acyl-ACP thioesterase</fullName>
    </submittedName>
</protein>
<dbReference type="Gene3D" id="3.10.129.10">
    <property type="entry name" value="Hotdog Thioesterase"/>
    <property type="match status" value="1"/>
</dbReference>
<sequence length="251" mass="29807">MNRSVAEKEYEVNYYEIDYKERLLITSLVNYFGDIATKHSENVGGGLSYSRKNGVAWVLYKWNIDIKHYPEYGQKIRVRTNACSFRKFYGYRTFEVFDKEDNMIAKANSIWLLIDTNKRKILRITEDMYKIFGLTEKDNKPLLIKNVKLPKKFTIEKSFNVRYSDIDTNKHVNNVKYIDWILETIPLNIILEYNIKHINITYEKEALYGEKIKIFTELKKQDEGYISLHKIIDNNGKELSVIEAIWDANEK</sequence>
<dbReference type="Pfam" id="PF01643">
    <property type="entry name" value="Acyl-ACP_TE"/>
    <property type="match status" value="1"/>
</dbReference>
<dbReference type="Pfam" id="PF20791">
    <property type="entry name" value="Acyl-ACP_TE_C"/>
    <property type="match status" value="1"/>
</dbReference>
<keyword evidence="7" id="KW-0275">Fatty acid biosynthesis</keyword>
<feature type="domain" description="Acyl-ACP thioesterase N-terminal hotdog" evidence="8">
    <location>
        <begin position="6"/>
        <end position="131"/>
    </location>
</feature>
<dbReference type="InterPro" id="IPR049427">
    <property type="entry name" value="Acyl-ACP_TE_C"/>
</dbReference>
<evidence type="ECO:0000256" key="7">
    <source>
        <dbReference type="ARBA" id="ARBA00023160"/>
    </source>
</evidence>
<dbReference type="PANTHER" id="PTHR31727">
    <property type="entry name" value="OLEOYL-ACYL CARRIER PROTEIN THIOESTERASE 1, CHLOROPLASTIC"/>
    <property type="match status" value="1"/>
</dbReference>
<evidence type="ECO:0000256" key="6">
    <source>
        <dbReference type="ARBA" id="ARBA00023098"/>
    </source>
</evidence>
<dbReference type="Proteomes" id="UP001165422">
    <property type="component" value="Unassembled WGS sequence"/>
</dbReference>
<keyword evidence="2" id="KW-0444">Lipid biosynthesis</keyword>
<proteinExistence type="inferred from homology"/>
<evidence type="ECO:0000259" key="9">
    <source>
        <dbReference type="Pfam" id="PF20791"/>
    </source>
</evidence>
<comment type="similarity">
    <text evidence="1">Belongs to the acyl-ACP thioesterase family.</text>
</comment>
<dbReference type="EMBL" id="JAJJPB010000005">
    <property type="protein sequence ID" value="MCC9294444.1"/>
    <property type="molecule type" value="Genomic_DNA"/>
</dbReference>
<organism evidence="10 11">
    <name type="scientific">Clostridium aromativorans</name>
    <dbReference type="NCBI Taxonomy" id="2836848"/>
    <lineage>
        <taxon>Bacteria</taxon>
        <taxon>Bacillati</taxon>
        <taxon>Bacillota</taxon>
        <taxon>Clostridia</taxon>
        <taxon>Eubacteriales</taxon>
        <taxon>Clostridiaceae</taxon>
        <taxon>Clostridium</taxon>
    </lineage>
</organism>
<dbReference type="InterPro" id="IPR029069">
    <property type="entry name" value="HotDog_dom_sf"/>
</dbReference>
<keyword evidence="5" id="KW-0809">Transit peptide</keyword>